<name>A0ABV7JB14_9GAMM</name>
<feature type="domain" description="YcaO" evidence="1">
    <location>
        <begin position="53"/>
        <end position="394"/>
    </location>
</feature>
<dbReference type="Gene3D" id="3.30.1330.230">
    <property type="match status" value="1"/>
</dbReference>
<accession>A0ABV7JB14</accession>
<dbReference type="PANTHER" id="PTHR37809:SF1">
    <property type="entry name" value="RIBOSOMAL PROTEIN S12 METHYLTHIOTRANSFERASE ACCESSORY FACTOR YCAO"/>
    <property type="match status" value="1"/>
</dbReference>
<organism evidence="2 3">
    <name type="scientific">Marinicella sediminis</name>
    <dbReference type="NCBI Taxonomy" id="1792834"/>
    <lineage>
        <taxon>Bacteria</taxon>
        <taxon>Pseudomonadati</taxon>
        <taxon>Pseudomonadota</taxon>
        <taxon>Gammaproteobacteria</taxon>
        <taxon>Lysobacterales</taxon>
        <taxon>Marinicellaceae</taxon>
        <taxon>Marinicella</taxon>
    </lineage>
</organism>
<evidence type="ECO:0000313" key="2">
    <source>
        <dbReference type="EMBL" id="MFC3194069.1"/>
    </source>
</evidence>
<dbReference type="Proteomes" id="UP001595533">
    <property type="component" value="Unassembled WGS sequence"/>
</dbReference>
<gene>
    <name evidence="2" type="ORF">ACFODZ_07435</name>
</gene>
<dbReference type="PANTHER" id="PTHR37809">
    <property type="entry name" value="RIBOSOMAL PROTEIN S12 METHYLTHIOTRANSFERASE ACCESSORY FACTOR YCAO"/>
    <property type="match status" value="1"/>
</dbReference>
<protein>
    <submittedName>
        <fullName evidence="2">YcaO-like family protein</fullName>
    </submittedName>
</protein>
<evidence type="ECO:0000313" key="3">
    <source>
        <dbReference type="Proteomes" id="UP001595533"/>
    </source>
</evidence>
<proteinExistence type="predicted"/>
<keyword evidence="3" id="KW-1185">Reference proteome</keyword>
<dbReference type="InterPro" id="IPR003776">
    <property type="entry name" value="YcaO-like_dom"/>
</dbReference>
<dbReference type="PROSITE" id="PS51664">
    <property type="entry name" value="YCAO"/>
    <property type="match status" value="1"/>
</dbReference>
<dbReference type="RefSeq" id="WP_077412066.1">
    <property type="nucleotide sequence ID" value="NZ_JBHRTS010000003.1"/>
</dbReference>
<sequence>MKLQLPASIRTAQYQSIEDIPVYCEGQTHNIWGAFFELQVKTRQGGRKHIFAGMSSNPEIARFKCFMEGVERCAGLSLWAMETLAKSVESNRSLAEFFPYSDEQVKWLEKLRSRQPTMSVAAQDLVDGSIHFIPAEAVFPWWKSFSECVLPLPETDGVGFAAGFSDRKSETTDRALCEVLERDALMLSWKVPNYPKINLDRTLLHPDLQDEFAIQNLSYRLLDIGSEHGIRVVITLLTDHLYRTTIGVACGGSTEQDIQKSALEALMLRGSALLMSQENRQLTHQIMSSEDHVLWGWFNGKKVWDWYKPTHMMTQRNVNHDPLTACVNLGLGRPLLVDTTPPDFRTEGFYVCRVIVPHAFRKEYNHAYRYTGGKRLKDLGLMSEQLNHLPHPIG</sequence>
<evidence type="ECO:0000259" key="1">
    <source>
        <dbReference type="PROSITE" id="PS51664"/>
    </source>
</evidence>
<reference evidence="3" key="1">
    <citation type="journal article" date="2019" name="Int. J. Syst. Evol. Microbiol.">
        <title>The Global Catalogue of Microorganisms (GCM) 10K type strain sequencing project: providing services to taxonomists for standard genome sequencing and annotation.</title>
        <authorList>
            <consortium name="The Broad Institute Genomics Platform"/>
            <consortium name="The Broad Institute Genome Sequencing Center for Infectious Disease"/>
            <person name="Wu L."/>
            <person name="Ma J."/>
        </authorList>
    </citation>
    <scope>NUCLEOTIDE SEQUENCE [LARGE SCALE GENOMIC DNA]</scope>
    <source>
        <strain evidence="3">KCTC 42953</strain>
    </source>
</reference>
<dbReference type="Pfam" id="PF02624">
    <property type="entry name" value="YcaO"/>
    <property type="match status" value="1"/>
</dbReference>
<comment type="caution">
    <text evidence="2">The sequence shown here is derived from an EMBL/GenBank/DDBJ whole genome shotgun (WGS) entry which is preliminary data.</text>
</comment>
<dbReference type="EMBL" id="JBHRTS010000003">
    <property type="protein sequence ID" value="MFC3194069.1"/>
    <property type="molecule type" value="Genomic_DNA"/>
</dbReference>